<comment type="caution">
    <text evidence="1">The sequence shown here is derived from an EMBL/GenBank/DDBJ whole genome shotgun (WGS) entry which is preliminary data.</text>
</comment>
<proteinExistence type="predicted"/>
<dbReference type="EMBL" id="BARU01032328">
    <property type="protein sequence ID" value="GAH69777.1"/>
    <property type="molecule type" value="Genomic_DNA"/>
</dbReference>
<name>X1HJW3_9ZZZZ</name>
<organism evidence="1">
    <name type="scientific">marine sediment metagenome</name>
    <dbReference type="NCBI Taxonomy" id="412755"/>
    <lineage>
        <taxon>unclassified sequences</taxon>
        <taxon>metagenomes</taxon>
        <taxon>ecological metagenomes</taxon>
    </lineage>
</organism>
<sequence length="40" mass="4499">CGLLGDIAAQFSITKMGARQGFPTPNQLAQRYRELYNQQL</sequence>
<protein>
    <recommendedName>
        <fullName evidence="2">Carbohydrate kinase PfkB domain-containing protein</fullName>
    </recommendedName>
</protein>
<dbReference type="AlphaFoldDB" id="X1HJW3"/>
<gene>
    <name evidence="1" type="ORF">S03H2_50994</name>
</gene>
<evidence type="ECO:0008006" key="2">
    <source>
        <dbReference type="Google" id="ProtNLM"/>
    </source>
</evidence>
<accession>X1HJW3</accession>
<feature type="non-terminal residue" evidence="1">
    <location>
        <position position="1"/>
    </location>
</feature>
<reference evidence="1" key="1">
    <citation type="journal article" date="2014" name="Front. Microbiol.">
        <title>High frequency of phylogenetically diverse reductive dehalogenase-homologous genes in deep subseafloor sedimentary metagenomes.</title>
        <authorList>
            <person name="Kawai M."/>
            <person name="Futagami T."/>
            <person name="Toyoda A."/>
            <person name="Takaki Y."/>
            <person name="Nishi S."/>
            <person name="Hori S."/>
            <person name="Arai W."/>
            <person name="Tsubouchi T."/>
            <person name="Morono Y."/>
            <person name="Uchiyama I."/>
            <person name="Ito T."/>
            <person name="Fujiyama A."/>
            <person name="Inagaki F."/>
            <person name="Takami H."/>
        </authorList>
    </citation>
    <scope>NUCLEOTIDE SEQUENCE</scope>
    <source>
        <strain evidence="1">Expedition CK06-06</strain>
    </source>
</reference>
<evidence type="ECO:0000313" key="1">
    <source>
        <dbReference type="EMBL" id="GAH69777.1"/>
    </source>
</evidence>